<keyword evidence="1" id="KW-0812">Transmembrane</keyword>
<feature type="transmembrane region" description="Helical" evidence="1">
    <location>
        <begin position="21"/>
        <end position="42"/>
    </location>
</feature>
<dbReference type="Pfam" id="PF19578">
    <property type="entry name" value="DUF6090"/>
    <property type="match status" value="1"/>
</dbReference>
<sequence length="265" mass="30781">MIKFFRKIRQKILSENKFSKYLIYAIGEIVLVVIGILIALSINNWNENRKNRILEQEILKDLKEEYVLNLSQLQQKIDMRNSIIQNSNDVLRYIDNSEFDINRDTLIHKIRYLGLDPTFDPIQNDLITSGIIRLIQNKPLRKLLSSWTSDILSLQEMELQWQILKTDLNIPYQISLGIFRDMVHSSYESSGTPVYLVEKSNDIDGRLFVGKSKNTPSSEEILQNSQLESMMANAIAQSHSTNMQALALKKRIELIIDLLNKEIKK</sequence>
<comment type="caution">
    <text evidence="2">The sequence shown here is derived from an EMBL/GenBank/DDBJ whole genome shotgun (WGS) entry which is preliminary data.</text>
</comment>
<keyword evidence="1" id="KW-0472">Membrane</keyword>
<dbReference type="Proteomes" id="UP000447545">
    <property type="component" value="Unassembled WGS sequence"/>
</dbReference>
<dbReference type="InterPro" id="IPR045749">
    <property type="entry name" value="DUF6090"/>
</dbReference>
<dbReference type="RefSeq" id="WP_155087617.1">
    <property type="nucleotide sequence ID" value="NZ_WJYA01000002.1"/>
</dbReference>
<accession>A0A7K1G928</accession>
<organism evidence="2 3">
    <name type="scientific">Winogradskyella ouciana</name>
    <dbReference type="NCBI Taxonomy" id="2608631"/>
    <lineage>
        <taxon>Bacteria</taxon>
        <taxon>Pseudomonadati</taxon>
        <taxon>Bacteroidota</taxon>
        <taxon>Flavobacteriia</taxon>
        <taxon>Flavobacteriales</taxon>
        <taxon>Flavobacteriaceae</taxon>
        <taxon>Winogradskyella</taxon>
    </lineage>
</organism>
<name>A0A7K1G928_9FLAO</name>
<proteinExistence type="predicted"/>
<keyword evidence="1" id="KW-1133">Transmembrane helix</keyword>
<keyword evidence="3" id="KW-1185">Reference proteome</keyword>
<evidence type="ECO:0000313" key="2">
    <source>
        <dbReference type="EMBL" id="MTE25786.1"/>
    </source>
</evidence>
<gene>
    <name evidence="2" type="ORF">F1003_02475</name>
</gene>
<protein>
    <submittedName>
        <fullName evidence="2">Uncharacterized protein</fullName>
    </submittedName>
</protein>
<evidence type="ECO:0000313" key="3">
    <source>
        <dbReference type="Proteomes" id="UP000447545"/>
    </source>
</evidence>
<dbReference type="EMBL" id="WJYA01000002">
    <property type="protein sequence ID" value="MTE25786.1"/>
    <property type="molecule type" value="Genomic_DNA"/>
</dbReference>
<reference evidence="2 3" key="1">
    <citation type="submission" date="2019-11" db="EMBL/GenBank/DDBJ databases">
        <title>Winogradskyella ouciana sp. nov., isolated from the hadal seawater of the Mariana Trench.</title>
        <authorList>
            <person name="Liu R."/>
        </authorList>
    </citation>
    <scope>NUCLEOTIDE SEQUENCE [LARGE SCALE GENOMIC DNA]</scope>
    <source>
        <strain evidence="2 3">ZXX205</strain>
    </source>
</reference>
<dbReference type="AlphaFoldDB" id="A0A7K1G928"/>
<evidence type="ECO:0000256" key="1">
    <source>
        <dbReference type="SAM" id="Phobius"/>
    </source>
</evidence>